<feature type="region of interest" description="Disordered" evidence="1">
    <location>
        <begin position="213"/>
        <end position="235"/>
    </location>
</feature>
<gene>
    <name evidence="2" type="ORF">Micbo1qcDRAFT_11336</name>
</gene>
<sequence>MSPRKSSPSGDAKVLPSNDANTSSSQASQPKTLKCKSCRRAWEDAQKAERSNDTASAKIRLSWDQSLTCKDKIRPYLLTEERMAVFNVWNVPKGYTHFSLQYRDEQAKGRFHDAAGRVRAKPRQLTAINGIPRAHLTAPSYPGLFRFRITIWQDEKDAASVASSEKLSAEVMICVHQDPSRIAKQPHEVLHRNSTIFQLNDDGMSWGALMIINDSPGPESEEKDVRTAPRQPIRSSYGAELMDDGFLDDEFPG</sequence>
<keyword evidence="3" id="KW-1185">Reference proteome</keyword>
<organism evidence="2 3">
    <name type="scientific">Microdochium bolleyi</name>
    <dbReference type="NCBI Taxonomy" id="196109"/>
    <lineage>
        <taxon>Eukaryota</taxon>
        <taxon>Fungi</taxon>
        <taxon>Dikarya</taxon>
        <taxon>Ascomycota</taxon>
        <taxon>Pezizomycotina</taxon>
        <taxon>Sordariomycetes</taxon>
        <taxon>Xylariomycetidae</taxon>
        <taxon>Xylariales</taxon>
        <taxon>Microdochiaceae</taxon>
        <taxon>Microdochium</taxon>
    </lineage>
</organism>
<protein>
    <submittedName>
        <fullName evidence="2">Uncharacterized protein</fullName>
    </submittedName>
</protein>
<evidence type="ECO:0000313" key="2">
    <source>
        <dbReference type="EMBL" id="KXJ89896.1"/>
    </source>
</evidence>
<dbReference type="Proteomes" id="UP000070501">
    <property type="component" value="Unassembled WGS sequence"/>
</dbReference>
<accession>A0A136IYQ9</accession>
<dbReference type="EMBL" id="KQ964254">
    <property type="protein sequence ID" value="KXJ89896.1"/>
    <property type="molecule type" value="Genomic_DNA"/>
</dbReference>
<reference evidence="3" key="1">
    <citation type="submission" date="2016-02" db="EMBL/GenBank/DDBJ databases">
        <title>Draft genome sequence of Microdochium bolleyi, a fungal endophyte of beachgrass.</title>
        <authorList>
            <consortium name="DOE Joint Genome Institute"/>
            <person name="David A.S."/>
            <person name="May G."/>
            <person name="Haridas S."/>
            <person name="Lim J."/>
            <person name="Wang M."/>
            <person name="Labutti K."/>
            <person name="Lipzen A."/>
            <person name="Barry K."/>
            <person name="Grigoriev I.V."/>
        </authorList>
    </citation>
    <scope>NUCLEOTIDE SEQUENCE [LARGE SCALE GENOMIC DNA]</scope>
    <source>
        <strain evidence="3">J235TASD1</strain>
    </source>
</reference>
<proteinExistence type="predicted"/>
<name>A0A136IYQ9_9PEZI</name>
<dbReference type="InParanoid" id="A0A136IYQ9"/>
<evidence type="ECO:0000256" key="1">
    <source>
        <dbReference type="SAM" id="MobiDB-lite"/>
    </source>
</evidence>
<feature type="region of interest" description="Disordered" evidence="1">
    <location>
        <begin position="1"/>
        <end position="36"/>
    </location>
</feature>
<dbReference type="AlphaFoldDB" id="A0A136IYQ9"/>
<feature type="compositionally biased region" description="Polar residues" evidence="1">
    <location>
        <begin position="18"/>
        <end position="31"/>
    </location>
</feature>
<evidence type="ECO:0000313" key="3">
    <source>
        <dbReference type="Proteomes" id="UP000070501"/>
    </source>
</evidence>